<dbReference type="AlphaFoldDB" id="A0AAD7HKT3"/>
<proteinExistence type="predicted"/>
<dbReference type="Proteomes" id="UP001215598">
    <property type="component" value="Unassembled WGS sequence"/>
</dbReference>
<reference evidence="1" key="1">
    <citation type="submission" date="2023-03" db="EMBL/GenBank/DDBJ databases">
        <title>Massive genome expansion in bonnet fungi (Mycena s.s.) driven by repeated elements and novel gene families across ecological guilds.</title>
        <authorList>
            <consortium name="Lawrence Berkeley National Laboratory"/>
            <person name="Harder C.B."/>
            <person name="Miyauchi S."/>
            <person name="Viragh M."/>
            <person name="Kuo A."/>
            <person name="Thoen E."/>
            <person name="Andreopoulos B."/>
            <person name="Lu D."/>
            <person name="Skrede I."/>
            <person name="Drula E."/>
            <person name="Henrissat B."/>
            <person name="Morin E."/>
            <person name="Kohler A."/>
            <person name="Barry K."/>
            <person name="LaButti K."/>
            <person name="Morin E."/>
            <person name="Salamov A."/>
            <person name="Lipzen A."/>
            <person name="Mereny Z."/>
            <person name="Hegedus B."/>
            <person name="Baldrian P."/>
            <person name="Stursova M."/>
            <person name="Weitz H."/>
            <person name="Taylor A."/>
            <person name="Grigoriev I.V."/>
            <person name="Nagy L.G."/>
            <person name="Martin F."/>
            <person name="Kauserud H."/>
        </authorList>
    </citation>
    <scope>NUCLEOTIDE SEQUENCE</scope>
    <source>
        <strain evidence="1">CBHHK182m</strain>
    </source>
</reference>
<organism evidence="1 2">
    <name type="scientific">Mycena metata</name>
    <dbReference type="NCBI Taxonomy" id="1033252"/>
    <lineage>
        <taxon>Eukaryota</taxon>
        <taxon>Fungi</taxon>
        <taxon>Dikarya</taxon>
        <taxon>Basidiomycota</taxon>
        <taxon>Agaricomycotina</taxon>
        <taxon>Agaricomycetes</taxon>
        <taxon>Agaricomycetidae</taxon>
        <taxon>Agaricales</taxon>
        <taxon>Marasmiineae</taxon>
        <taxon>Mycenaceae</taxon>
        <taxon>Mycena</taxon>
    </lineage>
</organism>
<dbReference type="EMBL" id="JARKIB010000216">
    <property type="protein sequence ID" value="KAJ7722818.1"/>
    <property type="molecule type" value="Genomic_DNA"/>
</dbReference>
<evidence type="ECO:0000313" key="2">
    <source>
        <dbReference type="Proteomes" id="UP001215598"/>
    </source>
</evidence>
<protein>
    <submittedName>
        <fullName evidence="1">Uncharacterized protein</fullName>
    </submittedName>
</protein>
<evidence type="ECO:0000313" key="1">
    <source>
        <dbReference type="EMBL" id="KAJ7722818.1"/>
    </source>
</evidence>
<sequence>MGVRAGLFRKFTGIVGTSSEEDQYFQEDVVTHTNPGVKFAAALALTRIRRHSFAFLLPSTWNEIVFNIDKRQVVKPDEDRYGWKMAEYLANDMPLDLVWLFTVPVNNQTAPAPSNESGDCPRVPVGHWAGDRVFIVDSEDGYTPGHLFSPELISEYPNSNADDALIPWVLENFAHVRLPGYQHAGAKDVLFPADRVWVARNLTQHWYARADALLDPEDHYGPTLADRHGMGLGDLIWADIGGAQTRVMDHRGGSIGHRFDVQPAESVETQDEEVQWVDWSEEAKECLHEMELQYSVSEYRY</sequence>
<gene>
    <name evidence="1" type="ORF">B0H16DRAFT_1699180</name>
</gene>
<name>A0AAD7HKT3_9AGAR</name>
<accession>A0AAD7HKT3</accession>
<comment type="caution">
    <text evidence="1">The sequence shown here is derived from an EMBL/GenBank/DDBJ whole genome shotgun (WGS) entry which is preliminary data.</text>
</comment>
<keyword evidence="2" id="KW-1185">Reference proteome</keyword>